<organism evidence="2">
    <name type="scientific">marine metagenome</name>
    <dbReference type="NCBI Taxonomy" id="408172"/>
    <lineage>
        <taxon>unclassified sequences</taxon>
        <taxon>metagenomes</taxon>
        <taxon>ecological metagenomes</taxon>
    </lineage>
</organism>
<evidence type="ECO:0000259" key="1">
    <source>
        <dbReference type="Pfam" id="PF22807"/>
    </source>
</evidence>
<dbReference type="SUPFAM" id="SSF50952">
    <property type="entry name" value="Soluble quinoprotein glucose dehydrogenase"/>
    <property type="match status" value="1"/>
</dbReference>
<dbReference type="PANTHER" id="PTHR33546:SF1">
    <property type="entry name" value="LARGE, MULTIFUNCTIONAL SECRETED PROTEIN"/>
    <property type="match status" value="1"/>
</dbReference>
<dbReference type="Gene3D" id="2.120.10.30">
    <property type="entry name" value="TolB, C-terminal domain"/>
    <property type="match status" value="1"/>
</dbReference>
<feature type="non-terminal residue" evidence="2">
    <location>
        <position position="1"/>
    </location>
</feature>
<reference evidence="2" key="1">
    <citation type="submission" date="2018-05" db="EMBL/GenBank/DDBJ databases">
        <authorList>
            <person name="Lanie J.A."/>
            <person name="Ng W.-L."/>
            <person name="Kazmierczak K.M."/>
            <person name="Andrzejewski T.M."/>
            <person name="Davidsen T.M."/>
            <person name="Wayne K.J."/>
            <person name="Tettelin H."/>
            <person name="Glass J.I."/>
            <person name="Rusch D."/>
            <person name="Podicherti R."/>
            <person name="Tsui H.-C.T."/>
            <person name="Winkler M.E."/>
        </authorList>
    </citation>
    <scope>NUCLEOTIDE SEQUENCE</scope>
</reference>
<sequence length="372" mass="41790">VTIKKIKTLFSLLSIFIVLNISAFEMPEIDLPDGFQINVFTDEVPNARSMTLGDEMIFVSTRSEGKIYAITNYHDNPKVFVLASGLYMPNGIAFHENDLYVAEIHRVLKFENIEESLNGLIQNNDFNTNVLNYSVISNYPKDRHHGWRYIVVGPDKKLYVPIGAPCNVCDEPGYAVITKINLDGSKKEIIATGIRNTVGMTFHPQTKELWFTDNGRDMLGDDLPPGELNKVSFNGEHFGFPFCHGSKVVDPQYGSLGSCSEITAPVQELDAHVAPLGLKFYTGTMFPKDYHNQIFIPEHGSWNRSEKSGYRVTLVKLDQDQAISYETFASGWLKDEESLGRPTDLLVLPDGSMLVSDDQNGVIYKITYNQEN</sequence>
<gene>
    <name evidence="2" type="ORF">METZ01_LOCUS55684</name>
</gene>
<proteinExistence type="predicted"/>
<protein>
    <recommendedName>
        <fullName evidence="1">Pyrroloquinoline quinone-dependent pyranose dehydrogenase beta-propeller domain-containing protein</fullName>
    </recommendedName>
</protein>
<accession>A0A381SFG1</accession>
<dbReference type="InterPro" id="IPR054539">
    <property type="entry name" value="Beta-prop_PDH"/>
</dbReference>
<evidence type="ECO:0000313" key="2">
    <source>
        <dbReference type="EMBL" id="SVA02830.1"/>
    </source>
</evidence>
<feature type="domain" description="Pyrroloquinoline quinone-dependent pyranose dehydrogenase beta-propeller" evidence="1">
    <location>
        <begin position="188"/>
        <end position="367"/>
    </location>
</feature>
<dbReference type="EMBL" id="UINC01003045">
    <property type="protein sequence ID" value="SVA02830.1"/>
    <property type="molecule type" value="Genomic_DNA"/>
</dbReference>
<dbReference type="PANTHER" id="PTHR33546">
    <property type="entry name" value="LARGE, MULTIFUNCTIONAL SECRETED PROTEIN-RELATED"/>
    <property type="match status" value="1"/>
</dbReference>
<name>A0A381SFG1_9ZZZZ</name>
<dbReference type="InterPro" id="IPR011041">
    <property type="entry name" value="Quinoprot_gluc/sorb_DH_b-prop"/>
</dbReference>
<dbReference type="InterPro" id="IPR011042">
    <property type="entry name" value="6-blade_b-propeller_TolB-like"/>
</dbReference>
<dbReference type="AlphaFoldDB" id="A0A381SFG1"/>
<dbReference type="Pfam" id="PF22807">
    <property type="entry name" value="TrAA12"/>
    <property type="match status" value="1"/>
</dbReference>